<keyword evidence="5 7" id="KW-0472">Membrane</keyword>
<comment type="similarity">
    <text evidence="6">Belongs to the ABC-4 integral membrane protein family.</text>
</comment>
<dbReference type="InterPro" id="IPR050250">
    <property type="entry name" value="Macrolide_Exporter_MacB"/>
</dbReference>
<feature type="transmembrane region" description="Helical" evidence="7">
    <location>
        <begin position="796"/>
        <end position="824"/>
    </location>
</feature>
<feature type="transmembrane region" description="Helical" evidence="7">
    <location>
        <begin position="844"/>
        <end position="867"/>
    </location>
</feature>
<feature type="transmembrane region" description="Helical" evidence="7">
    <location>
        <begin position="277"/>
        <end position="303"/>
    </location>
</feature>
<proteinExistence type="inferred from homology"/>
<feature type="transmembrane region" description="Helical" evidence="7">
    <location>
        <begin position="743"/>
        <end position="769"/>
    </location>
</feature>
<evidence type="ECO:0000256" key="2">
    <source>
        <dbReference type="ARBA" id="ARBA00022475"/>
    </source>
</evidence>
<evidence type="ECO:0000256" key="5">
    <source>
        <dbReference type="ARBA" id="ARBA00023136"/>
    </source>
</evidence>
<evidence type="ECO:0000256" key="1">
    <source>
        <dbReference type="ARBA" id="ARBA00004651"/>
    </source>
</evidence>
<reference evidence="10" key="1">
    <citation type="journal article" date="2019" name="Int. J. Syst. Evol. Microbiol.">
        <title>The Global Catalogue of Microorganisms (GCM) 10K type strain sequencing project: providing services to taxonomists for standard genome sequencing and annotation.</title>
        <authorList>
            <consortium name="The Broad Institute Genomics Platform"/>
            <consortium name="The Broad Institute Genome Sequencing Center for Infectious Disease"/>
            <person name="Wu L."/>
            <person name="Ma J."/>
        </authorList>
    </citation>
    <scope>NUCLEOTIDE SEQUENCE [LARGE SCALE GENOMIC DNA]</scope>
    <source>
        <strain evidence="10">DFY41</strain>
    </source>
</reference>
<evidence type="ECO:0000313" key="10">
    <source>
        <dbReference type="Proteomes" id="UP001596087"/>
    </source>
</evidence>
<dbReference type="PANTHER" id="PTHR30572">
    <property type="entry name" value="MEMBRANE COMPONENT OF TRANSPORTER-RELATED"/>
    <property type="match status" value="1"/>
</dbReference>
<name>A0ABW0BHC1_9ACTN</name>
<gene>
    <name evidence="9" type="ORF">ACFPGP_06975</name>
</gene>
<comment type="subcellular location">
    <subcellularLocation>
        <location evidence="1">Cell membrane</location>
        <topology evidence="1">Multi-pass membrane protein</topology>
    </subcellularLocation>
</comment>
<feature type="transmembrane region" description="Helical" evidence="7">
    <location>
        <begin position="417"/>
        <end position="439"/>
    </location>
</feature>
<dbReference type="EMBL" id="JBHSKD010000007">
    <property type="protein sequence ID" value="MFC5176407.1"/>
    <property type="molecule type" value="Genomic_DNA"/>
</dbReference>
<accession>A0ABW0BHC1</accession>
<feature type="domain" description="ABC3 transporter permease C-terminal" evidence="8">
    <location>
        <begin position="749"/>
        <end position="864"/>
    </location>
</feature>
<feature type="transmembrane region" description="Helical" evidence="7">
    <location>
        <begin position="445"/>
        <end position="473"/>
    </location>
</feature>
<feature type="domain" description="ABC3 transporter permease C-terminal" evidence="8">
    <location>
        <begin position="283"/>
        <end position="401"/>
    </location>
</feature>
<keyword evidence="2" id="KW-1003">Cell membrane</keyword>
<feature type="transmembrane region" description="Helical" evidence="7">
    <location>
        <begin position="26"/>
        <end position="47"/>
    </location>
</feature>
<keyword evidence="3 7" id="KW-0812">Transmembrane</keyword>
<evidence type="ECO:0000313" key="9">
    <source>
        <dbReference type="EMBL" id="MFC5176407.1"/>
    </source>
</evidence>
<feature type="transmembrane region" description="Helical" evidence="7">
    <location>
        <begin position="494"/>
        <end position="514"/>
    </location>
</feature>
<dbReference type="PANTHER" id="PTHR30572:SF4">
    <property type="entry name" value="ABC TRANSPORTER PERMEASE YTRF"/>
    <property type="match status" value="1"/>
</dbReference>
<dbReference type="Pfam" id="PF02687">
    <property type="entry name" value="FtsX"/>
    <property type="match status" value="2"/>
</dbReference>
<organism evidence="9 10">
    <name type="scientific">Nocardioides taihuensis</name>
    <dbReference type="NCBI Taxonomy" id="1835606"/>
    <lineage>
        <taxon>Bacteria</taxon>
        <taxon>Bacillati</taxon>
        <taxon>Actinomycetota</taxon>
        <taxon>Actinomycetes</taxon>
        <taxon>Propionibacteriales</taxon>
        <taxon>Nocardioidaceae</taxon>
        <taxon>Nocardioides</taxon>
    </lineage>
</organism>
<keyword evidence="4 7" id="KW-1133">Transmembrane helix</keyword>
<evidence type="ECO:0000256" key="7">
    <source>
        <dbReference type="SAM" id="Phobius"/>
    </source>
</evidence>
<feature type="transmembrane region" description="Helical" evidence="7">
    <location>
        <begin position="327"/>
        <end position="351"/>
    </location>
</feature>
<evidence type="ECO:0000256" key="3">
    <source>
        <dbReference type="ARBA" id="ARBA00022692"/>
    </source>
</evidence>
<feature type="transmembrane region" description="Helical" evidence="7">
    <location>
        <begin position="371"/>
        <end position="396"/>
    </location>
</feature>
<dbReference type="InterPro" id="IPR003838">
    <property type="entry name" value="ABC3_permease_C"/>
</dbReference>
<keyword evidence="10" id="KW-1185">Reference proteome</keyword>
<sequence>MINPGGWRPLLRLAWRDALRARGRSALVLVMITLPVLAVTAATVVMATSDVSGAESLERRIGAADAKIEFQDVGRVLQEPDTNGSFASSGRPHPEAQDMAHVEEVLDRAVTAIPWNTGTTRVVTDKGVADAEADAVDLTDPLAAGLFTVDEGRLPQSADEVVVNTDLASRGFEVGDALEVQGGATYTVVGIGESSAYRGYPRLAGPDPRLAPTGAETSSSAGAWLVDAGDVTWPEVLALNELGAAVTSRAVLEDPPPRSEWPPRVRQWQSPVDGNTVAIAVLVVTMALLEVVLLAGPAFAVGARKRSRDLALMAASGATPAQGRRTILASGVVLGTVGAALGVVLGLAAGWAVLPLAQRYSGSWFGPYDVVWWQVGAVAVFGLASAVLAAIVPAWLASRQDVVAVLAGRRGDRKPGLRSPVLGVVLLGAGIALAAYGAVGSGTETVIAGAALLAVFGMILLVPVVLVGLARVSRRLPLVLRFAVRDASRHRTRTVPAVAAVAATVAGVVALGIANASDAAENEATYTPQLAMGQGAVNGWGLDEATWGRIEEAVAREVPEATRTPLTGIPDQLPDGTSQMVSFRSGDEEVTPESWGSSLGSSVLVADRVPAVLPALDAADRERADAVLADGGVVVFVSTPHEGDDVKVALSQYGPRGGRSHVVGRATVPATFIDLDVPTAPGQGVVSAEAAQALGAEPATVGLVVDGGVTTADQRDVDEAIAAITEDAGLYVERGYQNEDETVILLLVLGTLGGVLMLGGTLTATFLALSDARPDLATLAAVGASPRSRRGVAASYAVVVGFVGAVLGAAVGFVPGVAVTYPLTGASAGYYPGVEGLPTHYLDVPWALIGTLVVVLPLLTALVVGLCTRSRLPMVARLD</sequence>
<protein>
    <submittedName>
        <fullName evidence="9">FtsX-like permease family protein</fullName>
    </submittedName>
</protein>
<dbReference type="RefSeq" id="WP_378588710.1">
    <property type="nucleotide sequence ID" value="NZ_JBHSKD010000007.1"/>
</dbReference>
<evidence type="ECO:0000259" key="8">
    <source>
        <dbReference type="Pfam" id="PF02687"/>
    </source>
</evidence>
<comment type="caution">
    <text evidence="9">The sequence shown here is derived from an EMBL/GenBank/DDBJ whole genome shotgun (WGS) entry which is preliminary data.</text>
</comment>
<dbReference type="Proteomes" id="UP001596087">
    <property type="component" value="Unassembled WGS sequence"/>
</dbReference>
<evidence type="ECO:0000256" key="4">
    <source>
        <dbReference type="ARBA" id="ARBA00022989"/>
    </source>
</evidence>
<evidence type="ECO:0000256" key="6">
    <source>
        <dbReference type="ARBA" id="ARBA00038076"/>
    </source>
</evidence>